<feature type="region of interest" description="Disordered" evidence="1">
    <location>
        <begin position="1"/>
        <end position="234"/>
    </location>
</feature>
<dbReference type="EMBL" id="CADCUJ010000044">
    <property type="protein sequence ID" value="CAA9343359.1"/>
    <property type="molecule type" value="Genomic_DNA"/>
</dbReference>
<feature type="non-terminal residue" evidence="2">
    <location>
        <position position="234"/>
    </location>
</feature>
<feature type="compositionally biased region" description="Low complexity" evidence="1">
    <location>
        <begin position="103"/>
        <end position="113"/>
    </location>
</feature>
<protein>
    <submittedName>
        <fullName evidence="2">Uncharacterized protein</fullName>
    </submittedName>
</protein>
<feature type="compositionally biased region" description="Low complexity" evidence="1">
    <location>
        <begin position="8"/>
        <end position="35"/>
    </location>
</feature>
<feature type="non-terminal residue" evidence="2">
    <location>
        <position position="1"/>
    </location>
</feature>
<organism evidence="2">
    <name type="scientific">uncultured Nocardioidaceae bacterium</name>
    <dbReference type="NCBI Taxonomy" id="253824"/>
    <lineage>
        <taxon>Bacteria</taxon>
        <taxon>Bacillati</taxon>
        <taxon>Actinomycetota</taxon>
        <taxon>Actinomycetes</taxon>
        <taxon>Propionibacteriales</taxon>
        <taxon>Nocardioidaceae</taxon>
        <taxon>environmental samples</taxon>
    </lineage>
</organism>
<gene>
    <name evidence="2" type="ORF">AVDCRST_MAG72-973</name>
</gene>
<reference evidence="2" key="1">
    <citation type="submission" date="2020-02" db="EMBL/GenBank/DDBJ databases">
        <authorList>
            <person name="Meier V. D."/>
        </authorList>
    </citation>
    <scope>NUCLEOTIDE SEQUENCE</scope>
    <source>
        <strain evidence="2">AVDCRST_MAG72</strain>
    </source>
</reference>
<accession>A0A6J4M105</accession>
<feature type="compositionally biased region" description="Basic and acidic residues" evidence="1">
    <location>
        <begin position="192"/>
        <end position="202"/>
    </location>
</feature>
<proteinExistence type="predicted"/>
<feature type="compositionally biased region" description="Basic residues" evidence="1">
    <location>
        <begin position="43"/>
        <end position="56"/>
    </location>
</feature>
<feature type="compositionally biased region" description="Basic residues" evidence="1">
    <location>
        <begin position="75"/>
        <end position="86"/>
    </location>
</feature>
<evidence type="ECO:0000256" key="1">
    <source>
        <dbReference type="SAM" id="MobiDB-lite"/>
    </source>
</evidence>
<evidence type="ECO:0000313" key="2">
    <source>
        <dbReference type="EMBL" id="CAA9343359.1"/>
    </source>
</evidence>
<name>A0A6J4M105_9ACTN</name>
<dbReference type="AlphaFoldDB" id="A0A6J4M105"/>
<sequence length="234" mass="25472">GDRPRPRPLAARVVVGRRGPPPGRGWSPRSGPHPSGDGEQGRRSIRRHPGRPGRHGGLRDRPGRRTGPPGGPLGRQRHRTLWRRCAARPGHSGGLRRWLSLTRRQPAARWPPCARRRGDDAGLGGDGRGGERRRLGRGVDLAPVRRGDPGPGAGSHHPRAAPRRAAVLRARHRGLSGVHGGRPPRLGGVRRRGGERAGADRGRRVRRPARGPLATAHPAGRPRSDHPRRRRRGL</sequence>